<dbReference type="InterPro" id="IPR013830">
    <property type="entry name" value="SGNH_hydro"/>
</dbReference>
<dbReference type="SUPFAM" id="SSF52266">
    <property type="entry name" value="SGNH hydrolase"/>
    <property type="match status" value="1"/>
</dbReference>
<gene>
    <name evidence="3" type="ORF">ACFS7Z_18910</name>
</gene>
<feature type="domain" description="SGNH hydrolase-type esterase" evidence="2">
    <location>
        <begin position="51"/>
        <end position="227"/>
    </location>
</feature>
<accession>A0ABW6BXC8</accession>
<dbReference type="Gene3D" id="3.40.50.1110">
    <property type="entry name" value="SGNH hydrolase"/>
    <property type="match status" value="1"/>
</dbReference>
<dbReference type="EMBL" id="JBHUOX010000016">
    <property type="protein sequence ID" value="MFD3002450.1"/>
    <property type="molecule type" value="Genomic_DNA"/>
</dbReference>
<evidence type="ECO:0000313" key="4">
    <source>
        <dbReference type="Proteomes" id="UP001597641"/>
    </source>
</evidence>
<dbReference type="Proteomes" id="UP001597641">
    <property type="component" value="Unassembled WGS sequence"/>
</dbReference>
<organism evidence="3 4">
    <name type="scientific">Pontibacter toksunensis</name>
    <dbReference type="NCBI Taxonomy" id="1332631"/>
    <lineage>
        <taxon>Bacteria</taxon>
        <taxon>Pseudomonadati</taxon>
        <taxon>Bacteroidota</taxon>
        <taxon>Cytophagia</taxon>
        <taxon>Cytophagales</taxon>
        <taxon>Hymenobacteraceae</taxon>
        <taxon>Pontibacter</taxon>
    </lineage>
</organism>
<sequence length="416" mass="45775">MRNRELLATLCCLLLSVTVPVEVAIAQDSPQAAVEASGAAFELQNGDRVVFLGNSLFENDLPYGYLEYTLTTRWPNRDVTYRNIGWSGDTVWGEARSYISSPSAYDLLMEQLTKAQPTIVFIAYGANEALEGEAGLPRFKQGLTQLLDKVNELGAKAILLSPIPVMAAGTAENLEQRNAMLELYASAVAKTASDRGLKFIDVFNPLLERSKNATLSDNGLHLNENGYYHLASTIEDELGLAPRSKESVRLAVSKDAVEVTGPAKVLDAGKNSGTIKFTVDEAYLPLPLPDEGGVTANNARVFRITGLKRGKYTLSTGNFQKITASANEWEKGIEVPQAASFSQASQLREKIVKKNGLFFHQYRPLNRTYIIGFRSHEQGRHMKGLEDLSIIISWLEGQIALDRMPAPTAYQLSRTR</sequence>
<evidence type="ECO:0000313" key="3">
    <source>
        <dbReference type="EMBL" id="MFD3002450.1"/>
    </source>
</evidence>
<keyword evidence="3" id="KW-0378">Hydrolase</keyword>
<proteinExistence type="predicted"/>
<reference evidence="4" key="1">
    <citation type="journal article" date="2019" name="Int. J. Syst. Evol. Microbiol.">
        <title>The Global Catalogue of Microorganisms (GCM) 10K type strain sequencing project: providing services to taxonomists for standard genome sequencing and annotation.</title>
        <authorList>
            <consortium name="The Broad Institute Genomics Platform"/>
            <consortium name="The Broad Institute Genome Sequencing Center for Infectious Disease"/>
            <person name="Wu L."/>
            <person name="Ma J."/>
        </authorList>
    </citation>
    <scope>NUCLEOTIDE SEQUENCE [LARGE SCALE GENOMIC DNA]</scope>
    <source>
        <strain evidence="4">KCTC 23984</strain>
    </source>
</reference>
<keyword evidence="1" id="KW-0732">Signal</keyword>
<dbReference type="InterPro" id="IPR045136">
    <property type="entry name" value="Iah1-like"/>
</dbReference>
<dbReference type="PANTHER" id="PTHR14209">
    <property type="entry name" value="ISOAMYL ACETATE-HYDROLYZING ESTERASE 1"/>
    <property type="match status" value="1"/>
</dbReference>
<evidence type="ECO:0000256" key="1">
    <source>
        <dbReference type="SAM" id="SignalP"/>
    </source>
</evidence>
<comment type="caution">
    <text evidence="3">The sequence shown here is derived from an EMBL/GenBank/DDBJ whole genome shotgun (WGS) entry which is preliminary data.</text>
</comment>
<dbReference type="PANTHER" id="PTHR14209:SF19">
    <property type="entry name" value="ISOAMYL ACETATE-HYDROLYZING ESTERASE 1 HOMOLOG"/>
    <property type="match status" value="1"/>
</dbReference>
<evidence type="ECO:0000259" key="2">
    <source>
        <dbReference type="Pfam" id="PF13472"/>
    </source>
</evidence>
<name>A0ABW6BXC8_9BACT</name>
<dbReference type="EC" id="3.1.-.-" evidence="3"/>
<dbReference type="Pfam" id="PF13472">
    <property type="entry name" value="Lipase_GDSL_2"/>
    <property type="match status" value="1"/>
</dbReference>
<feature type="signal peptide" evidence="1">
    <location>
        <begin position="1"/>
        <end position="23"/>
    </location>
</feature>
<dbReference type="GO" id="GO:0016787">
    <property type="term" value="F:hydrolase activity"/>
    <property type="evidence" value="ECO:0007669"/>
    <property type="project" value="UniProtKB-KW"/>
</dbReference>
<dbReference type="InterPro" id="IPR036514">
    <property type="entry name" value="SGNH_hydro_sf"/>
</dbReference>
<feature type="chain" id="PRO_5045733799" evidence="1">
    <location>
        <begin position="24"/>
        <end position="416"/>
    </location>
</feature>
<dbReference type="CDD" id="cd01834">
    <property type="entry name" value="SGNH_hydrolase_like_2"/>
    <property type="match status" value="1"/>
</dbReference>
<dbReference type="RefSeq" id="WP_377487897.1">
    <property type="nucleotide sequence ID" value="NZ_JBHUOX010000016.1"/>
</dbReference>
<protein>
    <submittedName>
        <fullName evidence="3">SGNH/GDSL hydrolase family protein</fullName>
        <ecNumber evidence="3">3.1.-.-</ecNumber>
    </submittedName>
</protein>
<keyword evidence="4" id="KW-1185">Reference proteome</keyword>